<dbReference type="Proteomes" id="UP000481153">
    <property type="component" value="Unassembled WGS sequence"/>
</dbReference>
<evidence type="ECO:0000256" key="1">
    <source>
        <dbReference type="ARBA" id="ARBA00007205"/>
    </source>
</evidence>
<dbReference type="AlphaFoldDB" id="A0A6G0WVD2"/>
<feature type="domain" description="C2 Aida-type" evidence="3">
    <location>
        <begin position="127"/>
        <end position="275"/>
    </location>
</feature>
<dbReference type="Gene3D" id="2.60.40.150">
    <property type="entry name" value="C2 domain"/>
    <property type="match status" value="1"/>
</dbReference>
<evidence type="ECO:0000313" key="4">
    <source>
        <dbReference type="EMBL" id="KAF0731436.1"/>
    </source>
</evidence>
<dbReference type="EMBL" id="VJMJ01000143">
    <property type="protein sequence ID" value="KAF0731436.1"/>
    <property type="molecule type" value="Genomic_DNA"/>
</dbReference>
<organism evidence="4 5">
    <name type="scientific">Aphanomyces euteiches</name>
    <dbReference type="NCBI Taxonomy" id="100861"/>
    <lineage>
        <taxon>Eukaryota</taxon>
        <taxon>Sar</taxon>
        <taxon>Stramenopiles</taxon>
        <taxon>Oomycota</taxon>
        <taxon>Saprolegniomycetes</taxon>
        <taxon>Saprolegniales</taxon>
        <taxon>Verrucalvaceae</taxon>
        <taxon>Aphanomyces</taxon>
    </lineage>
</organism>
<dbReference type="PANTHER" id="PTHR28654:SF1">
    <property type="entry name" value="AXIN INTERACTOR, DORSALIZATION-ASSOCIATED PROTEIN"/>
    <property type="match status" value="1"/>
</dbReference>
<gene>
    <name evidence="4" type="ORF">Ae201684_011337</name>
</gene>
<dbReference type="PANTHER" id="PTHR28654">
    <property type="entry name" value="AXIN INTERACTOR, DORSALIZATION-ASSOCIATED PROTEIN"/>
    <property type="match status" value="1"/>
</dbReference>
<dbReference type="Pfam" id="PF14186">
    <property type="entry name" value="Aida_C2"/>
    <property type="match status" value="1"/>
</dbReference>
<dbReference type="PROSITE" id="PS51911">
    <property type="entry name" value="C2_AIDA"/>
    <property type="match status" value="1"/>
</dbReference>
<dbReference type="GO" id="GO:0035091">
    <property type="term" value="F:phosphatidylinositol binding"/>
    <property type="evidence" value="ECO:0007669"/>
    <property type="project" value="TreeGrafter"/>
</dbReference>
<evidence type="ECO:0000256" key="2">
    <source>
        <dbReference type="ARBA" id="ARBA00022473"/>
    </source>
</evidence>
<keyword evidence="2" id="KW-0217">Developmental protein</keyword>
<dbReference type="OrthoDB" id="428576at2759"/>
<dbReference type="InterPro" id="IPR035892">
    <property type="entry name" value="C2_domain_sf"/>
</dbReference>
<accession>A0A6G0WVD2</accession>
<dbReference type="InterPro" id="IPR025939">
    <property type="entry name" value="Aida_C"/>
</dbReference>
<dbReference type="Gene3D" id="1.20.120.360">
    <property type="entry name" value="Axin interactor, dorsalization-associated protein, N-terminal domain"/>
    <property type="match status" value="1"/>
</dbReference>
<name>A0A6G0WVD2_9STRA</name>
<sequence length="287" mass="32174">MQSTAKCHRKWVQLLEAAVKADGWGQVIEAVEAYEAAAAAILNDLPQVELGDDARDIVEKTIVTMNLRTTCLSSIDGAQLRPTNDEMQLVLQTFQRVLHHAPCVFPLDLAELATPTWSDAKPTAKSKKSKVAASTTDGVTIFIEKIGLKDADRYIDPQIVVSVVDKTLAVVQDKVETAVAMGRQSPYIFFETSLTLEANLDKLRQNDCTIFFEFVHYKKDKRKKSVRCWTMLEMDEIKPGPLALELYAKPCDVSKRAVHLFTVKPLYLHIELQLKSNATRQSDVVNR</sequence>
<reference evidence="4 5" key="1">
    <citation type="submission" date="2019-07" db="EMBL/GenBank/DDBJ databases">
        <title>Genomics analysis of Aphanomyces spp. identifies a new class of oomycete effector associated with host adaptation.</title>
        <authorList>
            <person name="Gaulin E."/>
        </authorList>
    </citation>
    <scope>NUCLEOTIDE SEQUENCE [LARGE SCALE GENOMIC DNA]</scope>
    <source>
        <strain evidence="4 5">ATCC 201684</strain>
    </source>
</reference>
<dbReference type="InterPro" id="IPR023421">
    <property type="entry name" value="AIDA_N"/>
</dbReference>
<dbReference type="InterPro" id="IPR036818">
    <property type="entry name" value="AIDA_N_sf"/>
</dbReference>
<dbReference type="VEuPathDB" id="FungiDB:AeMF1_003010"/>
<proteinExistence type="inferred from homology"/>
<protein>
    <recommendedName>
        <fullName evidence="3">C2 Aida-type domain-containing protein</fullName>
    </recommendedName>
</protein>
<comment type="similarity">
    <text evidence="1">Belongs to the AIDA family.</text>
</comment>
<keyword evidence="5" id="KW-1185">Reference proteome</keyword>
<dbReference type="Pfam" id="PF08910">
    <property type="entry name" value="Aida_N"/>
    <property type="match status" value="1"/>
</dbReference>
<comment type="caution">
    <text evidence="4">The sequence shown here is derived from an EMBL/GenBank/DDBJ whole genome shotgun (WGS) entry which is preliminary data.</text>
</comment>
<dbReference type="GO" id="GO:0016020">
    <property type="term" value="C:membrane"/>
    <property type="evidence" value="ECO:0007669"/>
    <property type="project" value="TreeGrafter"/>
</dbReference>
<evidence type="ECO:0000259" key="3">
    <source>
        <dbReference type="PROSITE" id="PS51911"/>
    </source>
</evidence>
<evidence type="ECO:0000313" key="5">
    <source>
        <dbReference type="Proteomes" id="UP000481153"/>
    </source>
</evidence>